<dbReference type="SMART" id="SM01192">
    <property type="entry name" value="Enolase_C"/>
    <property type="match status" value="1"/>
</dbReference>
<dbReference type="AlphaFoldDB" id="A0A955RHN1"/>
<comment type="catalytic activity">
    <reaction evidence="9">
        <text>(2R)-2-phosphoglycerate = phosphoenolpyruvate + H2O</text>
        <dbReference type="Rhea" id="RHEA:10164"/>
        <dbReference type="ChEBI" id="CHEBI:15377"/>
        <dbReference type="ChEBI" id="CHEBI:58289"/>
        <dbReference type="ChEBI" id="CHEBI:58702"/>
        <dbReference type="EC" id="4.2.1.11"/>
    </reaction>
</comment>
<dbReference type="PROSITE" id="PS00164">
    <property type="entry name" value="ENOLASE"/>
    <property type="match status" value="1"/>
</dbReference>
<feature type="binding site" evidence="11">
    <location>
        <begin position="365"/>
        <end position="368"/>
    </location>
    <ligand>
        <name>substrate</name>
    </ligand>
</feature>
<proteinExistence type="inferred from homology"/>
<dbReference type="CDD" id="cd03313">
    <property type="entry name" value="enolase"/>
    <property type="match status" value="1"/>
</dbReference>
<dbReference type="NCBIfam" id="TIGR01060">
    <property type="entry name" value="eno"/>
    <property type="match status" value="1"/>
</dbReference>
<accession>A0A955RHN1</accession>
<keyword evidence="9 12" id="KW-0479">Metal-binding</keyword>
<dbReference type="PIRSF" id="PIRSF001400">
    <property type="entry name" value="Enolase"/>
    <property type="match status" value="1"/>
</dbReference>
<dbReference type="GO" id="GO:0006096">
    <property type="term" value="P:glycolytic process"/>
    <property type="evidence" value="ECO:0007669"/>
    <property type="project" value="UniProtKB-UniRule"/>
</dbReference>
<dbReference type="GO" id="GO:0000287">
    <property type="term" value="F:magnesium ion binding"/>
    <property type="evidence" value="ECO:0007669"/>
    <property type="project" value="UniProtKB-UniRule"/>
</dbReference>
<feature type="binding site" evidence="9">
    <location>
        <position position="163"/>
    </location>
    <ligand>
        <name>(2R)-2-phosphoglycerate</name>
        <dbReference type="ChEBI" id="CHEBI:58289"/>
    </ligand>
</feature>
<gene>
    <name evidence="9 15" type="primary">eno</name>
    <name evidence="15" type="ORF">KC678_04785</name>
</gene>
<feature type="binding site" evidence="9 12">
    <location>
        <position position="313"/>
    </location>
    <ligand>
        <name>Mg(2+)</name>
        <dbReference type="ChEBI" id="CHEBI:18420"/>
    </ligand>
</feature>
<keyword evidence="7 9" id="KW-0324">Glycolysis</keyword>
<dbReference type="GO" id="GO:0004634">
    <property type="term" value="F:phosphopyruvate hydratase activity"/>
    <property type="evidence" value="ECO:0007669"/>
    <property type="project" value="UniProtKB-UniRule"/>
</dbReference>
<dbReference type="Proteomes" id="UP000775877">
    <property type="component" value="Unassembled WGS sequence"/>
</dbReference>
<evidence type="ECO:0000259" key="13">
    <source>
        <dbReference type="SMART" id="SM01192"/>
    </source>
</evidence>
<evidence type="ECO:0000256" key="8">
    <source>
        <dbReference type="ARBA" id="ARBA00023239"/>
    </source>
</evidence>
<dbReference type="GO" id="GO:0000015">
    <property type="term" value="C:phosphopyruvate hydratase complex"/>
    <property type="evidence" value="ECO:0007669"/>
    <property type="project" value="InterPro"/>
</dbReference>
<dbReference type="PANTHER" id="PTHR11902">
    <property type="entry name" value="ENOLASE"/>
    <property type="match status" value="1"/>
</dbReference>
<evidence type="ECO:0000256" key="12">
    <source>
        <dbReference type="PIRSR" id="PIRSR001400-3"/>
    </source>
</evidence>
<evidence type="ECO:0000256" key="10">
    <source>
        <dbReference type="PIRSR" id="PIRSR001400-1"/>
    </source>
</evidence>
<keyword evidence="8 9" id="KW-0456">Lyase</keyword>
<dbReference type="InterPro" id="IPR020809">
    <property type="entry name" value="Enolase_CS"/>
</dbReference>
<comment type="function">
    <text evidence="9">Catalyzes the reversible conversion of 2-phosphoglycerate (2-PG) into phosphoenolpyruvate (PEP). It is essential for the degradation of carbohydrates via glycolysis.</text>
</comment>
<feature type="binding site" evidence="11">
    <location>
        <position position="164"/>
    </location>
    <ligand>
        <name>substrate</name>
    </ligand>
</feature>
<feature type="binding site" evidence="11">
    <location>
        <position position="155"/>
    </location>
    <ligand>
        <name>substrate</name>
    </ligand>
</feature>
<feature type="binding site" evidence="9">
    <location>
        <position position="389"/>
    </location>
    <ligand>
        <name>(2R)-2-phosphoglycerate</name>
        <dbReference type="ChEBI" id="CHEBI:58289"/>
    </ligand>
</feature>
<dbReference type="PRINTS" id="PR00148">
    <property type="entry name" value="ENOLASE"/>
</dbReference>
<evidence type="ECO:0000256" key="1">
    <source>
        <dbReference type="ARBA" id="ARBA00005031"/>
    </source>
</evidence>
<dbReference type="SUPFAM" id="SSF54826">
    <property type="entry name" value="Enolase N-terminal domain-like"/>
    <property type="match status" value="1"/>
</dbReference>
<dbReference type="SUPFAM" id="SSF51604">
    <property type="entry name" value="Enolase C-terminal domain-like"/>
    <property type="match status" value="1"/>
</dbReference>
<name>A0A955RHN1_9BACT</name>
<feature type="domain" description="Enolase N-terminal" evidence="14">
    <location>
        <begin position="3"/>
        <end position="132"/>
    </location>
</feature>
<evidence type="ECO:0000256" key="5">
    <source>
        <dbReference type="ARBA" id="ARBA00022525"/>
    </source>
</evidence>
<feature type="active site" description="Proton donor" evidence="9 10">
    <location>
        <position position="204"/>
    </location>
</feature>
<protein>
    <recommendedName>
        <fullName evidence="4 9">Enolase</fullName>
        <ecNumber evidence="3 9">4.2.1.11</ecNumber>
    </recommendedName>
    <alternativeName>
        <fullName evidence="9">2-phospho-D-glycerate hydro-lyase</fullName>
    </alternativeName>
    <alternativeName>
        <fullName evidence="9">2-phosphoglycerate dehydratase</fullName>
    </alternativeName>
</protein>
<dbReference type="GO" id="GO:0009986">
    <property type="term" value="C:cell surface"/>
    <property type="evidence" value="ECO:0007669"/>
    <property type="project" value="UniProtKB-SubCell"/>
</dbReference>
<dbReference type="PANTHER" id="PTHR11902:SF1">
    <property type="entry name" value="ENOLASE"/>
    <property type="match status" value="1"/>
</dbReference>
<reference evidence="15" key="2">
    <citation type="journal article" date="2021" name="Microbiome">
        <title>Successional dynamics and alternative stable states in a saline activated sludge microbial community over 9 years.</title>
        <authorList>
            <person name="Wang Y."/>
            <person name="Ye J."/>
            <person name="Ju F."/>
            <person name="Liu L."/>
            <person name="Boyd J.A."/>
            <person name="Deng Y."/>
            <person name="Parks D.H."/>
            <person name="Jiang X."/>
            <person name="Yin X."/>
            <person name="Woodcroft B.J."/>
            <person name="Tyson G.W."/>
            <person name="Hugenholtz P."/>
            <person name="Polz M.F."/>
            <person name="Zhang T."/>
        </authorList>
    </citation>
    <scope>NUCLEOTIDE SEQUENCE</scope>
    <source>
        <strain evidence="15">HKST-UBA13</strain>
    </source>
</reference>
<dbReference type="EMBL" id="JAGQLJ010000131">
    <property type="protein sequence ID" value="MCA9381555.1"/>
    <property type="molecule type" value="Genomic_DNA"/>
</dbReference>
<keyword evidence="5 9" id="KW-0964">Secreted</keyword>
<feature type="binding site" evidence="9">
    <location>
        <position position="367"/>
    </location>
    <ligand>
        <name>(2R)-2-phosphoglycerate</name>
        <dbReference type="ChEBI" id="CHEBI:58289"/>
    </ligand>
</feature>
<dbReference type="Pfam" id="PF03952">
    <property type="entry name" value="Enolase_N"/>
    <property type="match status" value="1"/>
</dbReference>
<dbReference type="InterPro" id="IPR036849">
    <property type="entry name" value="Enolase-like_C_sf"/>
</dbReference>
<dbReference type="HAMAP" id="MF_00318">
    <property type="entry name" value="Enolase"/>
    <property type="match status" value="1"/>
</dbReference>
<feature type="binding site" evidence="9">
    <location>
        <position position="338"/>
    </location>
    <ligand>
        <name>(2R)-2-phosphoglycerate</name>
        <dbReference type="ChEBI" id="CHEBI:58289"/>
    </ligand>
</feature>
<dbReference type="SFLD" id="SFLDS00001">
    <property type="entry name" value="Enolase"/>
    <property type="match status" value="1"/>
</dbReference>
<dbReference type="EC" id="4.2.1.11" evidence="3 9"/>
<dbReference type="SFLD" id="SFLDG00178">
    <property type="entry name" value="enolase"/>
    <property type="match status" value="1"/>
</dbReference>
<keyword evidence="9" id="KW-0963">Cytoplasm</keyword>
<dbReference type="GO" id="GO:0005576">
    <property type="term" value="C:extracellular region"/>
    <property type="evidence" value="ECO:0007669"/>
    <property type="project" value="UniProtKB-SubCell"/>
</dbReference>
<evidence type="ECO:0000256" key="11">
    <source>
        <dbReference type="PIRSR" id="PIRSR001400-2"/>
    </source>
</evidence>
<keyword evidence="6 9" id="KW-0460">Magnesium</keyword>
<dbReference type="InterPro" id="IPR000941">
    <property type="entry name" value="Enolase"/>
</dbReference>
<dbReference type="SFLD" id="SFLDF00002">
    <property type="entry name" value="enolase"/>
    <property type="match status" value="1"/>
</dbReference>
<evidence type="ECO:0000256" key="7">
    <source>
        <dbReference type="ARBA" id="ARBA00023152"/>
    </source>
</evidence>
<dbReference type="Pfam" id="PF00113">
    <property type="entry name" value="Enolase_C"/>
    <property type="match status" value="1"/>
</dbReference>
<feature type="binding site" evidence="9">
    <location>
        <position position="368"/>
    </location>
    <ligand>
        <name>(2R)-2-phosphoglycerate</name>
        <dbReference type="ChEBI" id="CHEBI:58289"/>
    </ligand>
</feature>
<comment type="similarity">
    <text evidence="2 9">Belongs to the enolase family.</text>
</comment>
<feature type="binding site" evidence="11">
    <location>
        <position position="286"/>
    </location>
    <ligand>
        <name>substrate</name>
    </ligand>
</feature>
<feature type="domain" description="Enolase C-terminal TIM barrel" evidence="13">
    <location>
        <begin position="139"/>
        <end position="412"/>
    </location>
</feature>
<feature type="binding site" evidence="11">
    <location>
        <position position="313"/>
    </location>
    <ligand>
        <name>substrate</name>
    </ligand>
</feature>
<feature type="active site" description="Proton acceptor" evidence="9 10">
    <location>
        <position position="338"/>
    </location>
</feature>
<evidence type="ECO:0000256" key="4">
    <source>
        <dbReference type="ARBA" id="ARBA00017068"/>
    </source>
</evidence>
<dbReference type="Gene3D" id="3.20.20.120">
    <property type="entry name" value="Enolase-like C-terminal domain"/>
    <property type="match status" value="1"/>
</dbReference>
<dbReference type="InterPro" id="IPR029017">
    <property type="entry name" value="Enolase-like_N"/>
</dbReference>
<comment type="subcellular location">
    <subcellularLocation>
        <location evidence="9">Cytoplasm</location>
    </subcellularLocation>
    <subcellularLocation>
        <location evidence="9">Secreted</location>
    </subcellularLocation>
    <subcellularLocation>
        <location evidence="9">Cell surface</location>
    </subcellularLocation>
    <text evidence="9">Fractions of enolase are present in both the cytoplasm and on the cell surface.</text>
</comment>
<feature type="binding site" evidence="11">
    <location>
        <position position="389"/>
    </location>
    <ligand>
        <name>substrate</name>
    </ligand>
</feature>
<evidence type="ECO:0000256" key="3">
    <source>
        <dbReference type="ARBA" id="ARBA00012058"/>
    </source>
</evidence>
<reference evidence="15" key="1">
    <citation type="submission" date="2020-04" db="EMBL/GenBank/DDBJ databases">
        <authorList>
            <person name="Zhang T."/>
        </authorList>
    </citation>
    <scope>NUCLEOTIDE SEQUENCE</scope>
    <source>
        <strain evidence="15">HKST-UBA13</strain>
    </source>
</reference>
<evidence type="ECO:0000313" key="16">
    <source>
        <dbReference type="Proteomes" id="UP000775877"/>
    </source>
</evidence>
<feature type="binding site" evidence="9 12">
    <location>
        <position position="241"/>
    </location>
    <ligand>
        <name>Mg(2+)</name>
        <dbReference type="ChEBI" id="CHEBI:18420"/>
    </ligand>
</feature>
<organism evidence="15 16">
    <name type="scientific">Candidatus Dojkabacteria bacterium</name>
    <dbReference type="NCBI Taxonomy" id="2099670"/>
    <lineage>
        <taxon>Bacteria</taxon>
        <taxon>Candidatus Dojkabacteria</taxon>
    </lineage>
</organism>
<comment type="cofactor">
    <cofactor evidence="12">
        <name>Mg(2+)</name>
        <dbReference type="ChEBI" id="CHEBI:18420"/>
    </cofactor>
    <text evidence="12">Mg(2+) is required for catalysis and for stabilizing the dimer.</text>
</comment>
<comment type="cofactor">
    <cofactor evidence="9">
        <name>Mg(2+)</name>
        <dbReference type="ChEBI" id="CHEBI:18420"/>
    </cofactor>
    <text evidence="9">Binds a second Mg(2+) ion via substrate during catalysis.</text>
</comment>
<dbReference type="SMART" id="SM01193">
    <property type="entry name" value="Enolase_N"/>
    <property type="match status" value="1"/>
</dbReference>
<evidence type="ECO:0000256" key="9">
    <source>
        <dbReference type="HAMAP-Rule" id="MF_00318"/>
    </source>
</evidence>
<dbReference type="Gene3D" id="3.30.390.10">
    <property type="entry name" value="Enolase-like, N-terminal domain"/>
    <property type="match status" value="1"/>
</dbReference>
<sequence>MKIKKVHARQIIDSRANPTIEVDLTLDDGSFGRAAIPSGASTGAHEALELRDGDKSNFLGKSVLKAVKNVEDLNSKLSAEDFKSQEELDNFLIKLDGTENKANLGANAILGVSLAFAHAVANSKKLPLFKYINEIYGGEMSLPRPMFNIMNGGKHANWSTDIQEFMIILQNRDYAEQLRGGCEIFLNLGKILDERGMNTNIGNEGGYAPGFKNNEEALSTISEAIEKSGYKLGEDVFFALDVASSEFYNAENDTYILKTENKEISKDEWLETLISWTGKYPFLSIEDPFAEDDWSMWSKFTQKVGDKLQIVGDDLLVTNVKRIEKAIDEKSCNALLVKVNQIGSLTETFAAMHMAKDAGWNNVVSHRSGETEDVTISHIAVGTGAGQIKTGAPSRGERTAKYNELLRISEQL</sequence>
<comment type="caution">
    <text evidence="15">The sequence shown here is derived from an EMBL/GenBank/DDBJ whole genome shotgun (WGS) entry which is preliminary data.</text>
</comment>
<dbReference type="FunFam" id="3.30.390.10:FF:000001">
    <property type="entry name" value="Enolase"/>
    <property type="match status" value="1"/>
</dbReference>
<dbReference type="InterPro" id="IPR020810">
    <property type="entry name" value="Enolase_C"/>
</dbReference>
<evidence type="ECO:0000256" key="2">
    <source>
        <dbReference type="ARBA" id="ARBA00009604"/>
    </source>
</evidence>
<evidence type="ECO:0000313" key="15">
    <source>
        <dbReference type="EMBL" id="MCA9381555.1"/>
    </source>
</evidence>
<comment type="pathway">
    <text evidence="1 9">Carbohydrate degradation; glycolysis; pyruvate from D-glyceraldehyde 3-phosphate: step 4/5.</text>
</comment>
<evidence type="ECO:0000256" key="6">
    <source>
        <dbReference type="ARBA" id="ARBA00022842"/>
    </source>
</evidence>
<evidence type="ECO:0000259" key="14">
    <source>
        <dbReference type="SMART" id="SM01193"/>
    </source>
</evidence>
<dbReference type="InterPro" id="IPR020811">
    <property type="entry name" value="Enolase_N"/>
</dbReference>
<feature type="binding site" evidence="9 12">
    <location>
        <position position="286"/>
    </location>
    <ligand>
        <name>Mg(2+)</name>
        <dbReference type="ChEBI" id="CHEBI:18420"/>
    </ligand>
</feature>